<dbReference type="SUPFAM" id="SSF51197">
    <property type="entry name" value="Clavaminate synthase-like"/>
    <property type="match status" value="1"/>
</dbReference>
<dbReference type="InterPro" id="IPR044861">
    <property type="entry name" value="IPNS-like_FE2OG_OXY"/>
</dbReference>
<name>A0ABS4PED9_9GAMM</name>
<dbReference type="EMBL" id="JAGGMQ010000001">
    <property type="protein sequence ID" value="MBP2170500.1"/>
    <property type="molecule type" value="Genomic_DNA"/>
</dbReference>
<comment type="similarity">
    <text evidence="1 5">Belongs to the iron/ascorbate-dependent oxidoreductase family.</text>
</comment>
<accession>A0ABS4PED9</accession>
<dbReference type="InterPro" id="IPR005123">
    <property type="entry name" value="Oxoglu/Fe-dep_dioxygenase_dom"/>
</dbReference>
<gene>
    <name evidence="7" type="ORF">J2125_003692</name>
</gene>
<dbReference type="PROSITE" id="PS51471">
    <property type="entry name" value="FE2OG_OXY"/>
    <property type="match status" value="1"/>
</dbReference>
<evidence type="ECO:0000259" key="6">
    <source>
        <dbReference type="PROSITE" id="PS51471"/>
    </source>
</evidence>
<sequence>MSESIPIIDISPVQESDAGQKKCLSTLRQTAHDVGFFYLTGHGVDSALLNDIKRVTRAFFLLSDEEKLAVSMINSPHFRGYNRAAAELTRGQPDWREQFDIGAERVAVNMSADSPVWHCMHGPNQWPENLPDLKSVTLRYQQAMTVVALKLLRLLALALELPASCFDILYGNQPNEHMKLIRYPGRDCASTSQGVGAHKDSGLLTFIMQDEQPGLQVEISERRWIDVQPIDGLFVVNIGELLELATNGYLRATMHRVVAPPAGAERLSVAWFLGASLDATVPVFPLPEHLRKDCKGVDTDPQNPLLRDAGINYIKGRFRSHPDVACKFYRKWMCENG</sequence>
<keyword evidence="2 5" id="KW-0479">Metal-binding</keyword>
<dbReference type="Pfam" id="PF03171">
    <property type="entry name" value="2OG-FeII_Oxy"/>
    <property type="match status" value="1"/>
</dbReference>
<dbReference type="PRINTS" id="PR00682">
    <property type="entry name" value="IPNSYNTHASE"/>
</dbReference>
<evidence type="ECO:0000256" key="5">
    <source>
        <dbReference type="RuleBase" id="RU003682"/>
    </source>
</evidence>
<dbReference type="PANTHER" id="PTHR10209">
    <property type="entry name" value="OXIDOREDUCTASE, 2OG-FE II OXYGENASE FAMILY PROTEIN"/>
    <property type="match status" value="1"/>
</dbReference>
<protein>
    <submittedName>
        <fullName evidence="7">Isopenicillin N synthase-like dioxygenase</fullName>
    </submittedName>
</protein>
<keyword evidence="4 5" id="KW-0408">Iron</keyword>
<dbReference type="InterPro" id="IPR026992">
    <property type="entry name" value="DIOX_N"/>
</dbReference>
<dbReference type="Proteomes" id="UP001195624">
    <property type="component" value="Unassembled WGS sequence"/>
</dbReference>
<feature type="domain" description="Fe2OG dioxygenase" evidence="6">
    <location>
        <begin position="174"/>
        <end position="275"/>
    </location>
</feature>
<dbReference type="Pfam" id="PF14226">
    <property type="entry name" value="DIOX_N"/>
    <property type="match status" value="1"/>
</dbReference>
<dbReference type="InterPro" id="IPR027443">
    <property type="entry name" value="IPNS-like_sf"/>
</dbReference>
<comment type="caution">
    <text evidence="7">The sequence shown here is derived from an EMBL/GenBank/DDBJ whole genome shotgun (WGS) entry which is preliminary data.</text>
</comment>
<evidence type="ECO:0000256" key="1">
    <source>
        <dbReference type="ARBA" id="ARBA00008056"/>
    </source>
</evidence>
<organism evidence="7 8">
    <name type="scientific">Winslowiella toletana</name>
    <dbReference type="NCBI Taxonomy" id="92490"/>
    <lineage>
        <taxon>Bacteria</taxon>
        <taxon>Pseudomonadati</taxon>
        <taxon>Pseudomonadota</taxon>
        <taxon>Gammaproteobacteria</taxon>
        <taxon>Enterobacterales</taxon>
        <taxon>Erwiniaceae</taxon>
        <taxon>Winslowiella</taxon>
    </lineage>
</organism>
<keyword evidence="3 5" id="KW-0560">Oxidoreductase</keyword>
<reference evidence="8" key="1">
    <citation type="submission" date="2023-07" db="EMBL/GenBank/DDBJ databases">
        <title>Genome mining of underrepresented organisms for secondary metabolites.</title>
        <authorList>
            <person name="D'Agostino P.M."/>
        </authorList>
    </citation>
    <scope>NUCLEOTIDE SEQUENCE [LARGE SCALE GENOMIC DNA]</scope>
    <source>
        <strain evidence="8">WS4403</strain>
    </source>
</reference>
<dbReference type="RefSeq" id="WP_017799143.1">
    <property type="nucleotide sequence ID" value="NZ_JAGGMQ010000001.1"/>
</dbReference>
<keyword evidence="8" id="KW-1185">Reference proteome</keyword>
<evidence type="ECO:0000313" key="8">
    <source>
        <dbReference type="Proteomes" id="UP001195624"/>
    </source>
</evidence>
<evidence type="ECO:0000256" key="4">
    <source>
        <dbReference type="ARBA" id="ARBA00023004"/>
    </source>
</evidence>
<dbReference type="Gene3D" id="2.60.120.330">
    <property type="entry name" value="B-lactam Antibiotic, Isopenicillin N Synthase, Chain"/>
    <property type="match status" value="1"/>
</dbReference>
<evidence type="ECO:0000256" key="2">
    <source>
        <dbReference type="ARBA" id="ARBA00022723"/>
    </source>
</evidence>
<evidence type="ECO:0000313" key="7">
    <source>
        <dbReference type="EMBL" id="MBP2170500.1"/>
    </source>
</evidence>
<dbReference type="PANTHER" id="PTHR10209:SF885">
    <property type="entry name" value="2OG-FE(II) OXYGENASE FAMILY, PUTATIVE (AFU_ORTHOLOGUE AFUA_2G00750)-RELATED"/>
    <property type="match status" value="1"/>
</dbReference>
<proteinExistence type="inferred from homology"/>
<evidence type="ECO:0000256" key="3">
    <source>
        <dbReference type="ARBA" id="ARBA00023002"/>
    </source>
</evidence>